<reference evidence="2" key="1">
    <citation type="submission" date="2023-08" db="EMBL/GenBank/DDBJ databases">
        <title>A de novo genome assembly of Solanum verrucosum Schlechtendal, a Mexican diploid species geographically isolated from the other diploid A-genome species in potato relatives.</title>
        <authorList>
            <person name="Hosaka K."/>
        </authorList>
    </citation>
    <scope>NUCLEOTIDE SEQUENCE</scope>
    <source>
        <tissue evidence="2">Young leaves</tissue>
    </source>
</reference>
<evidence type="ECO:0000313" key="3">
    <source>
        <dbReference type="Proteomes" id="UP001234989"/>
    </source>
</evidence>
<proteinExistence type="predicted"/>
<evidence type="ECO:0000313" key="2">
    <source>
        <dbReference type="EMBL" id="WMV19488.1"/>
    </source>
</evidence>
<feature type="transmembrane region" description="Helical" evidence="1">
    <location>
        <begin position="77"/>
        <end position="96"/>
    </location>
</feature>
<name>A0AAF0QB90_SOLVR</name>
<dbReference type="EMBL" id="CP133614">
    <property type="protein sequence ID" value="WMV19488.1"/>
    <property type="molecule type" value="Genomic_DNA"/>
</dbReference>
<dbReference type="AlphaFoldDB" id="A0AAF0QB90"/>
<gene>
    <name evidence="2" type="ORF">MTR67_012873</name>
</gene>
<dbReference type="Proteomes" id="UP001234989">
    <property type="component" value="Chromosome 3"/>
</dbReference>
<evidence type="ECO:0000256" key="1">
    <source>
        <dbReference type="SAM" id="Phobius"/>
    </source>
</evidence>
<keyword evidence="1" id="KW-1133">Transmembrane helix</keyword>
<keyword evidence="1" id="KW-0812">Transmembrane</keyword>
<protein>
    <submittedName>
        <fullName evidence="2">Uncharacterized protein</fullName>
    </submittedName>
</protein>
<feature type="transmembrane region" description="Helical" evidence="1">
    <location>
        <begin position="50"/>
        <end position="71"/>
    </location>
</feature>
<sequence length="101" mass="11973">MAFFFFQRCLSLLHCSNIIFGSCSLTNPNGVVVIMIRFKQQYRINNPRNIVSILYLHSMIHVLLFIHLILLLDSTHYKIFFNNMIVFLLSLIFRFFKGVKK</sequence>
<organism evidence="2 3">
    <name type="scientific">Solanum verrucosum</name>
    <dbReference type="NCBI Taxonomy" id="315347"/>
    <lineage>
        <taxon>Eukaryota</taxon>
        <taxon>Viridiplantae</taxon>
        <taxon>Streptophyta</taxon>
        <taxon>Embryophyta</taxon>
        <taxon>Tracheophyta</taxon>
        <taxon>Spermatophyta</taxon>
        <taxon>Magnoliopsida</taxon>
        <taxon>eudicotyledons</taxon>
        <taxon>Gunneridae</taxon>
        <taxon>Pentapetalae</taxon>
        <taxon>asterids</taxon>
        <taxon>lamiids</taxon>
        <taxon>Solanales</taxon>
        <taxon>Solanaceae</taxon>
        <taxon>Solanoideae</taxon>
        <taxon>Solaneae</taxon>
        <taxon>Solanum</taxon>
    </lineage>
</organism>
<keyword evidence="1" id="KW-0472">Membrane</keyword>
<keyword evidence="3" id="KW-1185">Reference proteome</keyword>
<feature type="transmembrane region" description="Helical" evidence="1">
    <location>
        <begin position="18"/>
        <end position="38"/>
    </location>
</feature>
<accession>A0AAF0QB90</accession>